<feature type="region of interest" description="Disordered" evidence="1">
    <location>
        <begin position="204"/>
        <end position="290"/>
    </location>
</feature>
<gene>
    <name evidence="2" type="ORF">SKAU_G00133220</name>
</gene>
<protein>
    <submittedName>
        <fullName evidence="2">Uncharacterized protein</fullName>
    </submittedName>
</protein>
<feature type="compositionally biased region" description="Basic and acidic residues" evidence="1">
    <location>
        <begin position="257"/>
        <end position="270"/>
    </location>
</feature>
<name>A0A9Q1J381_SYNKA</name>
<dbReference type="AlphaFoldDB" id="A0A9Q1J381"/>
<feature type="compositionally biased region" description="Basic residues" evidence="1">
    <location>
        <begin position="20"/>
        <end position="32"/>
    </location>
</feature>
<comment type="caution">
    <text evidence="2">The sequence shown here is derived from an EMBL/GenBank/DDBJ whole genome shotgun (WGS) entry which is preliminary data.</text>
</comment>
<feature type="compositionally biased region" description="Polar residues" evidence="1">
    <location>
        <begin position="92"/>
        <end position="101"/>
    </location>
</feature>
<dbReference type="Proteomes" id="UP001152622">
    <property type="component" value="Chromosome 4"/>
</dbReference>
<proteinExistence type="predicted"/>
<reference evidence="2" key="1">
    <citation type="journal article" date="2023" name="Science">
        <title>Genome structures resolve the early diversification of teleost fishes.</title>
        <authorList>
            <person name="Parey E."/>
            <person name="Louis A."/>
            <person name="Montfort J."/>
            <person name="Bouchez O."/>
            <person name="Roques C."/>
            <person name="Iampietro C."/>
            <person name="Lluch J."/>
            <person name="Castinel A."/>
            <person name="Donnadieu C."/>
            <person name="Desvignes T."/>
            <person name="Floi Bucao C."/>
            <person name="Jouanno E."/>
            <person name="Wen M."/>
            <person name="Mejri S."/>
            <person name="Dirks R."/>
            <person name="Jansen H."/>
            <person name="Henkel C."/>
            <person name="Chen W.J."/>
            <person name="Zahm M."/>
            <person name="Cabau C."/>
            <person name="Klopp C."/>
            <person name="Thompson A.W."/>
            <person name="Robinson-Rechavi M."/>
            <person name="Braasch I."/>
            <person name="Lecointre G."/>
            <person name="Bobe J."/>
            <person name="Postlethwait J.H."/>
            <person name="Berthelot C."/>
            <person name="Roest Crollius H."/>
            <person name="Guiguen Y."/>
        </authorList>
    </citation>
    <scope>NUCLEOTIDE SEQUENCE</scope>
    <source>
        <strain evidence="2">WJC10195</strain>
    </source>
</reference>
<feature type="compositionally biased region" description="Polar residues" evidence="1">
    <location>
        <begin position="67"/>
        <end position="81"/>
    </location>
</feature>
<accession>A0A9Q1J381</accession>
<feature type="compositionally biased region" description="Basic and acidic residues" evidence="1">
    <location>
        <begin position="33"/>
        <end position="42"/>
    </location>
</feature>
<organism evidence="2 3">
    <name type="scientific">Synaphobranchus kaupii</name>
    <name type="common">Kaup's arrowtooth eel</name>
    <dbReference type="NCBI Taxonomy" id="118154"/>
    <lineage>
        <taxon>Eukaryota</taxon>
        <taxon>Metazoa</taxon>
        <taxon>Chordata</taxon>
        <taxon>Craniata</taxon>
        <taxon>Vertebrata</taxon>
        <taxon>Euteleostomi</taxon>
        <taxon>Actinopterygii</taxon>
        <taxon>Neopterygii</taxon>
        <taxon>Teleostei</taxon>
        <taxon>Anguilliformes</taxon>
        <taxon>Synaphobranchidae</taxon>
        <taxon>Synaphobranchus</taxon>
    </lineage>
</organism>
<feature type="region of interest" description="Disordered" evidence="1">
    <location>
        <begin position="1"/>
        <end position="101"/>
    </location>
</feature>
<evidence type="ECO:0000313" key="3">
    <source>
        <dbReference type="Proteomes" id="UP001152622"/>
    </source>
</evidence>
<evidence type="ECO:0000256" key="1">
    <source>
        <dbReference type="SAM" id="MobiDB-lite"/>
    </source>
</evidence>
<sequence length="290" mass="30747">MRSGDTRATQPPGGGEDRRRPRLTVHPKHAHVARIEGETDRPLRKRKHQSVHSVTHSSAGPEVGSGSRPSDSGPTLPSSRSKPAGYAPQPSPTGASHNPMTGNHTYKALSFHITTAPTDSKRCLCLYLSDSATPSSTLRCGRSLERERSAYPELVVVALALPAVYASARRSVERAGGHPAQDRQPDAARLGGAAVHPHGALEAPVLPCRRGDPPPPASPPPTCPDARLPPGPKRVPPRSQPPTALQAPAHGTVTVSKRSDEPSGRTDGRKANPPMKRRACSRAGEESEQQ</sequence>
<keyword evidence="3" id="KW-1185">Reference proteome</keyword>
<dbReference type="EMBL" id="JAINUF010000004">
    <property type="protein sequence ID" value="KAJ8364491.1"/>
    <property type="molecule type" value="Genomic_DNA"/>
</dbReference>
<evidence type="ECO:0000313" key="2">
    <source>
        <dbReference type="EMBL" id="KAJ8364491.1"/>
    </source>
</evidence>
<feature type="compositionally biased region" description="Pro residues" evidence="1">
    <location>
        <begin position="213"/>
        <end position="240"/>
    </location>
</feature>